<dbReference type="Proteomes" id="UP000887580">
    <property type="component" value="Unplaced"/>
</dbReference>
<proteinExistence type="predicted"/>
<protein>
    <submittedName>
        <fullName evidence="2">Uncharacterized protein</fullName>
    </submittedName>
</protein>
<organism evidence="1 2">
    <name type="scientific">Panagrolaimus sp. PS1159</name>
    <dbReference type="NCBI Taxonomy" id="55785"/>
    <lineage>
        <taxon>Eukaryota</taxon>
        <taxon>Metazoa</taxon>
        <taxon>Ecdysozoa</taxon>
        <taxon>Nematoda</taxon>
        <taxon>Chromadorea</taxon>
        <taxon>Rhabditida</taxon>
        <taxon>Tylenchina</taxon>
        <taxon>Panagrolaimomorpha</taxon>
        <taxon>Panagrolaimoidea</taxon>
        <taxon>Panagrolaimidae</taxon>
        <taxon>Panagrolaimus</taxon>
    </lineage>
</organism>
<accession>A0AC35GTF0</accession>
<sequence>MNRPNVLDGVNRSRNMMLKDRSYASKPSPMTGPSNIMQRPNTSNTDASFACLSVNSNYNNPFMPILPRIADPPPMPVQPDRQKPHA</sequence>
<evidence type="ECO:0000313" key="1">
    <source>
        <dbReference type="Proteomes" id="UP000887580"/>
    </source>
</evidence>
<reference evidence="2" key="1">
    <citation type="submission" date="2022-11" db="UniProtKB">
        <authorList>
            <consortium name="WormBaseParasite"/>
        </authorList>
    </citation>
    <scope>IDENTIFICATION</scope>
</reference>
<dbReference type="WBParaSite" id="PS1159_v2.g8511.t1">
    <property type="protein sequence ID" value="PS1159_v2.g8511.t1"/>
    <property type="gene ID" value="PS1159_v2.g8511"/>
</dbReference>
<evidence type="ECO:0000313" key="2">
    <source>
        <dbReference type="WBParaSite" id="PS1159_v2.g8511.t1"/>
    </source>
</evidence>
<name>A0AC35GTF0_9BILA</name>